<proteinExistence type="predicted"/>
<dbReference type="EMBL" id="KE546990">
    <property type="protein sequence ID" value="EPY51742.1"/>
    <property type="molecule type" value="Genomic_DNA"/>
</dbReference>
<dbReference type="AlphaFoldDB" id="S9X3R7"/>
<dbReference type="RefSeq" id="XP_013023128.1">
    <property type="nucleotide sequence ID" value="XM_013167674.1"/>
</dbReference>
<organism evidence="1 2">
    <name type="scientific">Schizosaccharomyces cryophilus (strain OY26 / ATCC MYA-4695 / CBS 11777 / NBRC 106824 / NRRL Y48691)</name>
    <name type="common">Fission yeast</name>
    <dbReference type="NCBI Taxonomy" id="653667"/>
    <lineage>
        <taxon>Eukaryota</taxon>
        <taxon>Fungi</taxon>
        <taxon>Dikarya</taxon>
        <taxon>Ascomycota</taxon>
        <taxon>Taphrinomycotina</taxon>
        <taxon>Schizosaccharomycetes</taxon>
        <taxon>Schizosaccharomycetales</taxon>
        <taxon>Schizosaccharomycetaceae</taxon>
        <taxon>Schizosaccharomyces</taxon>
    </lineage>
</organism>
<reference evidence="1 2" key="1">
    <citation type="journal article" date="2011" name="Science">
        <title>Comparative functional genomics of the fission yeasts.</title>
        <authorList>
            <person name="Rhind N."/>
            <person name="Chen Z."/>
            <person name="Yassour M."/>
            <person name="Thompson D.A."/>
            <person name="Haas B.J."/>
            <person name="Habib N."/>
            <person name="Wapinski I."/>
            <person name="Roy S."/>
            <person name="Lin M.F."/>
            <person name="Heiman D.I."/>
            <person name="Young S.K."/>
            <person name="Furuya K."/>
            <person name="Guo Y."/>
            <person name="Pidoux A."/>
            <person name="Chen H.M."/>
            <person name="Robbertse B."/>
            <person name="Goldberg J.M."/>
            <person name="Aoki K."/>
            <person name="Bayne E.H."/>
            <person name="Berlin A.M."/>
            <person name="Desjardins C.A."/>
            <person name="Dobbs E."/>
            <person name="Dukaj L."/>
            <person name="Fan L."/>
            <person name="FitzGerald M.G."/>
            <person name="French C."/>
            <person name="Gujja S."/>
            <person name="Hansen K."/>
            <person name="Keifenheim D."/>
            <person name="Levin J.Z."/>
            <person name="Mosher R.A."/>
            <person name="Mueller C.A."/>
            <person name="Pfiffner J."/>
            <person name="Priest M."/>
            <person name="Russ C."/>
            <person name="Smialowska A."/>
            <person name="Swoboda P."/>
            <person name="Sykes S.M."/>
            <person name="Vaughn M."/>
            <person name="Vengrova S."/>
            <person name="Yoder R."/>
            <person name="Zeng Q."/>
            <person name="Allshire R."/>
            <person name="Baulcombe D."/>
            <person name="Birren B.W."/>
            <person name="Brown W."/>
            <person name="Ekwall K."/>
            <person name="Kellis M."/>
            <person name="Leatherwood J."/>
            <person name="Levin H."/>
            <person name="Margalit H."/>
            <person name="Martienssen R."/>
            <person name="Nieduszynski C.A."/>
            <person name="Spatafora J.W."/>
            <person name="Friedman N."/>
            <person name="Dalgaard J.Z."/>
            <person name="Baumann P."/>
            <person name="Niki H."/>
            <person name="Regev A."/>
            <person name="Nusbaum C."/>
        </authorList>
    </citation>
    <scope>NUCLEOTIDE SEQUENCE [LARGE SCALE GENOMIC DNA]</scope>
    <source>
        <strain evidence="2">OY26 / ATCC MYA-4695 / CBS 11777 / NBRC 106824 / NRRL Y48691</strain>
    </source>
</reference>
<sequence length="265" mass="31185">MSLPIDRINTKDILSNELSNQVNSFPLHIYFNIRGKLLMIERSELLYLPHCLIGMLFTKGFSPLLQNEGGSRETCLKCHLIDPAVCSWLLDSYLRLFLKNPNYSALRVREDPLKETTFVFLLVEFCDIYVIPENSGQGVSLSVKEKLLEHYYRSWNIFETCPNSFFIGDNKERKAFVHLMNECGFSIRDKWSRRVKEPKRMSLSSYHISTLRCTPENANTCEKLLRFWKSPGHKCWWFENPHTFNNTVLNVWRRKFWTLELSVTG</sequence>
<name>S9X3R7_SCHCR</name>
<dbReference type="GeneID" id="25034499"/>
<accession>S9X3R7</accession>
<evidence type="ECO:0000313" key="1">
    <source>
        <dbReference type="EMBL" id="EPY51742.1"/>
    </source>
</evidence>
<protein>
    <submittedName>
        <fullName evidence="1">Phosphatase activator</fullName>
    </submittedName>
</protein>
<dbReference type="OrthoDB" id="9451547at2759"/>
<dbReference type="STRING" id="653667.S9X3R7"/>
<gene>
    <name evidence="1" type="ORF">SPOG_00167</name>
</gene>
<evidence type="ECO:0000313" key="2">
    <source>
        <dbReference type="Proteomes" id="UP000015464"/>
    </source>
</evidence>
<dbReference type="Proteomes" id="UP000015464">
    <property type="component" value="Unassembled WGS sequence"/>
</dbReference>
<keyword evidence="2" id="KW-1185">Reference proteome</keyword>
<dbReference type="HOGENOM" id="CLU_1050351_0_0_1"/>
<dbReference type="OMA" id="VEFCDIY"/>